<name>A0A383D911_9ZZZZ</name>
<evidence type="ECO:0000313" key="3">
    <source>
        <dbReference type="EMBL" id="SVE40338.1"/>
    </source>
</evidence>
<dbReference type="PANTHER" id="PTHR43401">
    <property type="entry name" value="L-THREONINE 3-DEHYDROGENASE"/>
    <property type="match status" value="1"/>
</dbReference>
<keyword evidence="1" id="KW-0560">Oxidoreductase</keyword>
<dbReference type="GO" id="GO:0016491">
    <property type="term" value="F:oxidoreductase activity"/>
    <property type="evidence" value="ECO:0007669"/>
    <property type="project" value="UniProtKB-KW"/>
</dbReference>
<proteinExistence type="predicted"/>
<evidence type="ECO:0000259" key="2">
    <source>
        <dbReference type="Pfam" id="PF08240"/>
    </source>
</evidence>
<dbReference type="InterPro" id="IPR013154">
    <property type="entry name" value="ADH-like_N"/>
</dbReference>
<protein>
    <recommendedName>
        <fullName evidence="2">Alcohol dehydrogenase-like N-terminal domain-containing protein</fullName>
    </recommendedName>
</protein>
<dbReference type="Gene3D" id="3.90.180.10">
    <property type="entry name" value="Medium-chain alcohol dehydrogenases, catalytic domain"/>
    <property type="match status" value="1"/>
</dbReference>
<dbReference type="EMBL" id="UINC01214899">
    <property type="protein sequence ID" value="SVE40338.1"/>
    <property type="molecule type" value="Genomic_DNA"/>
</dbReference>
<gene>
    <name evidence="3" type="ORF">METZ01_LOCUS493192</name>
</gene>
<dbReference type="InterPro" id="IPR050129">
    <property type="entry name" value="Zn_alcohol_dh"/>
</dbReference>
<dbReference type="SUPFAM" id="SSF50129">
    <property type="entry name" value="GroES-like"/>
    <property type="match status" value="1"/>
</dbReference>
<dbReference type="PANTHER" id="PTHR43401:SF2">
    <property type="entry name" value="L-THREONINE 3-DEHYDROGENASE"/>
    <property type="match status" value="1"/>
</dbReference>
<dbReference type="InterPro" id="IPR011032">
    <property type="entry name" value="GroES-like_sf"/>
</dbReference>
<organism evidence="3">
    <name type="scientific">marine metagenome</name>
    <dbReference type="NCBI Taxonomy" id="408172"/>
    <lineage>
        <taxon>unclassified sequences</taxon>
        <taxon>metagenomes</taxon>
        <taxon>ecological metagenomes</taxon>
    </lineage>
</organism>
<feature type="domain" description="Alcohol dehydrogenase-like N-terminal" evidence="2">
    <location>
        <begin position="25"/>
        <end position="130"/>
    </location>
</feature>
<dbReference type="AlphaFoldDB" id="A0A383D911"/>
<dbReference type="Pfam" id="PF08240">
    <property type="entry name" value="ADH_N"/>
    <property type="match status" value="1"/>
</dbReference>
<accession>A0A383D911</accession>
<evidence type="ECO:0000256" key="1">
    <source>
        <dbReference type="ARBA" id="ARBA00023002"/>
    </source>
</evidence>
<reference evidence="3" key="1">
    <citation type="submission" date="2018-05" db="EMBL/GenBank/DDBJ databases">
        <authorList>
            <person name="Lanie J.A."/>
            <person name="Ng W.-L."/>
            <person name="Kazmierczak K.M."/>
            <person name="Andrzejewski T.M."/>
            <person name="Davidsen T.M."/>
            <person name="Wayne K.J."/>
            <person name="Tettelin H."/>
            <person name="Glass J.I."/>
            <person name="Rusch D."/>
            <person name="Podicherti R."/>
            <person name="Tsui H.-C.T."/>
            <person name="Winkler M.E."/>
        </authorList>
    </citation>
    <scope>NUCLEOTIDE SEQUENCE</scope>
</reference>
<sequence>MKILKLVSNGEFSLETVKIPKLKHHHSLVKITHVGICSSDIKRSFGHGAYFYPLVMGHEAMGYIAKSTSEKFVEGDKVVIFPLLPCFKCEDCLNNQFQTCKSYKYYGSRQDGAYQEFLLVNNWNLLKLPKSFCDADAALVEPMAVMVHVK</sequence>
<feature type="non-terminal residue" evidence="3">
    <location>
        <position position="150"/>
    </location>
</feature>